<evidence type="ECO:0000313" key="3">
    <source>
        <dbReference type="Proteomes" id="UP000719412"/>
    </source>
</evidence>
<dbReference type="EMBL" id="JABDTM020028655">
    <property type="protein sequence ID" value="KAH0808590.1"/>
    <property type="molecule type" value="Genomic_DNA"/>
</dbReference>
<feature type="transmembrane region" description="Helical" evidence="1">
    <location>
        <begin position="420"/>
        <end position="439"/>
    </location>
</feature>
<protein>
    <submittedName>
        <fullName evidence="2">Uncharacterized protein</fullName>
    </submittedName>
</protein>
<reference evidence="2" key="1">
    <citation type="journal article" date="2020" name="J Insects Food Feed">
        <title>The yellow mealworm (Tenebrio molitor) genome: a resource for the emerging insects as food and feed industry.</title>
        <authorList>
            <person name="Eriksson T."/>
            <person name="Andere A."/>
            <person name="Kelstrup H."/>
            <person name="Emery V."/>
            <person name="Picard C."/>
        </authorList>
    </citation>
    <scope>NUCLEOTIDE SEQUENCE</scope>
    <source>
        <strain evidence="2">Stoneville</strain>
        <tissue evidence="2">Whole head</tissue>
    </source>
</reference>
<sequence>MYRLKKFAKKICPCCPPEPVKNCAVCILSNTLLIGHFITPILGSCKHSKRRFSNTQSFSISKIGLICDCFLFVFFGAMTFSYSYDTLQECVNLKEKIACLQLWGDQIFAVSGMNCMLCFLAQIRTRLEELNCWARLMEKSGSFGFTNIVCEYCTRGLKTRNWRLVVVVLGTITFFVATRTYVWIQTASPLSMARDVSIFFSLIVQLNVVFQFTQKSDFLNCITESWKMSIFRKFRARLERGGVTDFEDSVKKYIRFGLALKENYNKINNFLSPTVLICLFTSVAILIINFYLMVIVLLFYYLLTLASVYPLATHLNLTLLLCQNNELFCLILIEDSLFSVTSVILCVLSLLTLKSKLEELNGWTTIMENHKEYCLEDGVSTERTEQIKRYGDVTAIYIVVTGAAVVLSRAVFSYDQYDQNYLRNLLLALAVIFQANLIFDMCQKMKMVAGLLGSMEDELKDLLKHPVYVINRGDVPLVDHLKGFKKLVMAVNRNLKLLMKSLLVVLISWEMQTIVCLIINIFIVAEFEEQEEYFSNVFMLQIRTVATTLGIVYLMFSAEDLRKRYISESGRARQFFVMITLPDFYRRSSNCVVCLLRSNYDLCQILLPLKGYCQHSWLKLYRSKRPYFRFLRRLQIFDYVFQTFLSWPIFTYFYYLPGICSSNNKSLCLILLTDQSFVISTCVVSLIHITQFKTKHLEANGWIRIVENRSSYGLKDVFNSKKSKTLIRRRNLMLAAFYVLIIGTTVIQLVMSYDNIPWNGSRKFLLLLCFTFQGYISLDLTQRFKIIGAILDALKRALTKKRSRNLKRPFIKYNNLILAIRINLNLFMKTMTVPLVSWILTVIGSLILNIYISIKFPEYDLYTLILLQSRTVVTIMSIFIILYSAEKNLKEKRASTLGFFAPVTLVSLV</sequence>
<feature type="transmembrane region" description="Helical" evidence="1">
    <location>
        <begin position="731"/>
        <end position="751"/>
    </location>
</feature>
<gene>
    <name evidence="2" type="ORF">GEV33_014207</name>
</gene>
<keyword evidence="1" id="KW-1133">Transmembrane helix</keyword>
<feature type="transmembrane region" description="Helical" evidence="1">
    <location>
        <begin position="102"/>
        <end position="121"/>
    </location>
</feature>
<feature type="transmembrane region" description="Helical" evidence="1">
    <location>
        <begin position="537"/>
        <end position="556"/>
    </location>
</feature>
<keyword evidence="1" id="KW-0812">Transmembrane</keyword>
<reference evidence="2" key="2">
    <citation type="submission" date="2021-08" db="EMBL/GenBank/DDBJ databases">
        <authorList>
            <person name="Eriksson T."/>
        </authorList>
    </citation>
    <scope>NUCLEOTIDE SEQUENCE</scope>
    <source>
        <strain evidence="2">Stoneville</strain>
        <tissue evidence="2">Whole head</tissue>
    </source>
</reference>
<comment type="caution">
    <text evidence="2">The sequence shown here is derived from an EMBL/GenBank/DDBJ whole genome shotgun (WGS) entry which is preliminary data.</text>
</comment>
<feature type="transmembrane region" description="Helical" evidence="1">
    <location>
        <begin position="164"/>
        <end position="184"/>
    </location>
</feature>
<feature type="transmembrane region" description="Helical" evidence="1">
    <location>
        <begin position="864"/>
        <end position="885"/>
    </location>
</feature>
<feature type="transmembrane region" description="Helical" evidence="1">
    <location>
        <begin position="336"/>
        <end position="353"/>
    </location>
</feature>
<dbReference type="AlphaFoldDB" id="A0A8J6H5Q7"/>
<evidence type="ECO:0000313" key="2">
    <source>
        <dbReference type="EMBL" id="KAH0808590.1"/>
    </source>
</evidence>
<feature type="transmembrane region" description="Helical" evidence="1">
    <location>
        <begin position="502"/>
        <end position="525"/>
    </location>
</feature>
<feature type="transmembrane region" description="Helical" evidence="1">
    <location>
        <begin position="667"/>
        <end position="687"/>
    </location>
</feature>
<feature type="transmembrane region" description="Helical" evidence="1">
    <location>
        <begin position="270"/>
        <end position="303"/>
    </location>
</feature>
<dbReference type="Proteomes" id="UP000719412">
    <property type="component" value="Unassembled WGS sequence"/>
</dbReference>
<name>A0A8J6H5Q7_TENMO</name>
<evidence type="ECO:0000256" key="1">
    <source>
        <dbReference type="SAM" id="Phobius"/>
    </source>
</evidence>
<feature type="transmembrane region" description="Helical" evidence="1">
    <location>
        <begin position="59"/>
        <end position="82"/>
    </location>
</feature>
<proteinExistence type="predicted"/>
<accession>A0A8J6H5Q7</accession>
<keyword evidence="1" id="KW-0472">Membrane</keyword>
<organism evidence="2 3">
    <name type="scientific">Tenebrio molitor</name>
    <name type="common">Yellow mealworm beetle</name>
    <dbReference type="NCBI Taxonomy" id="7067"/>
    <lineage>
        <taxon>Eukaryota</taxon>
        <taxon>Metazoa</taxon>
        <taxon>Ecdysozoa</taxon>
        <taxon>Arthropoda</taxon>
        <taxon>Hexapoda</taxon>
        <taxon>Insecta</taxon>
        <taxon>Pterygota</taxon>
        <taxon>Neoptera</taxon>
        <taxon>Endopterygota</taxon>
        <taxon>Coleoptera</taxon>
        <taxon>Polyphaga</taxon>
        <taxon>Cucujiformia</taxon>
        <taxon>Tenebrionidae</taxon>
        <taxon>Tenebrio</taxon>
    </lineage>
</organism>
<feature type="transmembrane region" description="Helical" evidence="1">
    <location>
        <begin position="831"/>
        <end position="852"/>
    </location>
</feature>
<feature type="transmembrane region" description="Helical" evidence="1">
    <location>
        <begin position="636"/>
        <end position="655"/>
    </location>
</feature>
<keyword evidence="3" id="KW-1185">Reference proteome</keyword>
<feature type="transmembrane region" description="Helical" evidence="1">
    <location>
        <begin position="393"/>
        <end position="414"/>
    </location>
</feature>